<accession>A0A9D9IIT2</accession>
<gene>
    <name evidence="2" type="ORF">IAB81_02955</name>
</gene>
<dbReference type="Proteomes" id="UP000823604">
    <property type="component" value="Unassembled WGS sequence"/>
</dbReference>
<dbReference type="PROSITE" id="PS51257">
    <property type="entry name" value="PROKAR_LIPOPROTEIN"/>
    <property type="match status" value="1"/>
</dbReference>
<evidence type="ECO:0000313" key="2">
    <source>
        <dbReference type="EMBL" id="MBO8472573.1"/>
    </source>
</evidence>
<feature type="signal peptide" evidence="1">
    <location>
        <begin position="1"/>
        <end position="20"/>
    </location>
</feature>
<dbReference type="AlphaFoldDB" id="A0A9D9IIT2"/>
<reference evidence="2" key="1">
    <citation type="submission" date="2020-10" db="EMBL/GenBank/DDBJ databases">
        <authorList>
            <person name="Gilroy R."/>
        </authorList>
    </citation>
    <scope>NUCLEOTIDE SEQUENCE</scope>
    <source>
        <strain evidence="2">B1-8020</strain>
    </source>
</reference>
<evidence type="ECO:0000256" key="1">
    <source>
        <dbReference type="SAM" id="SignalP"/>
    </source>
</evidence>
<evidence type="ECO:0000313" key="3">
    <source>
        <dbReference type="Proteomes" id="UP000823604"/>
    </source>
</evidence>
<reference evidence="2" key="2">
    <citation type="journal article" date="2021" name="PeerJ">
        <title>Extensive microbial diversity within the chicken gut microbiome revealed by metagenomics and culture.</title>
        <authorList>
            <person name="Gilroy R."/>
            <person name="Ravi A."/>
            <person name="Getino M."/>
            <person name="Pursley I."/>
            <person name="Horton D.L."/>
            <person name="Alikhan N.F."/>
            <person name="Baker D."/>
            <person name="Gharbi K."/>
            <person name="Hall N."/>
            <person name="Watson M."/>
            <person name="Adriaenssens E.M."/>
            <person name="Foster-Nyarko E."/>
            <person name="Jarju S."/>
            <person name="Secka A."/>
            <person name="Antonio M."/>
            <person name="Oren A."/>
            <person name="Chaudhuri R.R."/>
            <person name="La Ragione R."/>
            <person name="Hildebrand F."/>
            <person name="Pallen M.J."/>
        </authorList>
    </citation>
    <scope>NUCLEOTIDE SEQUENCE</scope>
    <source>
        <strain evidence="2">B1-8020</strain>
    </source>
</reference>
<organism evidence="2 3">
    <name type="scientific">Candidatus Merdivivens pullicola</name>
    <dbReference type="NCBI Taxonomy" id="2840872"/>
    <lineage>
        <taxon>Bacteria</taxon>
        <taxon>Pseudomonadati</taxon>
        <taxon>Bacteroidota</taxon>
        <taxon>Bacteroidia</taxon>
        <taxon>Bacteroidales</taxon>
        <taxon>Muribaculaceae</taxon>
        <taxon>Muribaculaceae incertae sedis</taxon>
        <taxon>Candidatus Merdivivens</taxon>
    </lineage>
</organism>
<dbReference type="EMBL" id="JADIMA010000031">
    <property type="protein sequence ID" value="MBO8472573.1"/>
    <property type="molecule type" value="Genomic_DNA"/>
</dbReference>
<sequence>MLTKGFKLGACLFFAAVSVAACSRGEQQKYAMHPFVERAANDTSCVENRILSSYSDDNRDGSIAIIGEGADVIRIADYFSVYDSYDNINAAHVPDGIPDFAGEVFDVLIDDANGPYGGYAKADNSLFLRELIIRNAVAMLDGKCYANAYDKSCSAVKAPAKALVIPSVSYSPEVISDLDTLLNGAGLRIPVVYPPLSSVRTVFDMFKDISGIGVMAGLEVAASGVYGELFRDISALSGYRSQVHNVIYSPQGLTPGEKIRNFIQMYINSGYTQPLNAIIIDDLMLARDIDSMYAALDSIVTEKSEEAALYESVIAEGFRFIDPAECMASELFRQMRDANDMALRISYPKCNFFITVFSPEFMIESGKDSIGDALKYARAYDAGQNTVKIVHMTRRHVNSRELAELDSIAPNLHVNF</sequence>
<comment type="caution">
    <text evidence="2">The sequence shown here is derived from an EMBL/GenBank/DDBJ whole genome shotgun (WGS) entry which is preliminary data.</text>
</comment>
<name>A0A9D9IIT2_9BACT</name>
<keyword evidence="1" id="KW-0732">Signal</keyword>
<feature type="chain" id="PRO_5039479376" evidence="1">
    <location>
        <begin position="21"/>
        <end position="416"/>
    </location>
</feature>
<proteinExistence type="predicted"/>
<protein>
    <submittedName>
        <fullName evidence="2">Uncharacterized protein</fullName>
    </submittedName>
</protein>